<dbReference type="Proteomes" id="UP000003741">
    <property type="component" value="Unassembled WGS sequence"/>
</dbReference>
<dbReference type="Gene3D" id="3.90.550.10">
    <property type="entry name" value="Spore Coat Polysaccharide Biosynthesis Protein SpsA, Chain A"/>
    <property type="match status" value="1"/>
</dbReference>
<dbReference type="AlphaFoldDB" id="I9FN60"/>
<proteinExistence type="predicted"/>
<dbReference type="SUPFAM" id="SSF53448">
    <property type="entry name" value="Nucleotide-diphospho-sugar transferases"/>
    <property type="match status" value="1"/>
</dbReference>
<protein>
    <submittedName>
        <fullName evidence="1">Uncharacterized protein</fullName>
    </submittedName>
</protein>
<reference evidence="1 2" key="1">
    <citation type="submission" date="2012-02" db="EMBL/GenBank/DDBJ databases">
        <title>The Genome Sequence of Bacteroides cellulosilyticus CL02T12C19.</title>
        <authorList>
            <consortium name="The Broad Institute Genome Sequencing Platform"/>
            <person name="Earl A."/>
            <person name="Ward D."/>
            <person name="Feldgarden M."/>
            <person name="Gevers D."/>
            <person name="Zitomersky N.L."/>
            <person name="Coyne M.J."/>
            <person name="Comstock L.E."/>
            <person name="Young S.K."/>
            <person name="Zeng Q."/>
            <person name="Gargeya S."/>
            <person name="Fitzgerald M."/>
            <person name="Haas B."/>
            <person name="Abouelleil A."/>
            <person name="Alvarado L."/>
            <person name="Arachchi H.M."/>
            <person name="Berlin A."/>
            <person name="Chapman S.B."/>
            <person name="Gearin G."/>
            <person name="Goldberg J."/>
            <person name="Griggs A."/>
            <person name="Gujja S."/>
            <person name="Hansen M."/>
            <person name="Heiman D."/>
            <person name="Howarth C."/>
            <person name="Larimer J."/>
            <person name="Lui A."/>
            <person name="MacDonald P.J.P."/>
            <person name="McCowen C."/>
            <person name="Montmayeur A."/>
            <person name="Murphy C."/>
            <person name="Neiman D."/>
            <person name="Pearson M."/>
            <person name="Priest M."/>
            <person name="Roberts A."/>
            <person name="Saif S."/>
            <person name="Shea T."/>
            <person name="Sisk P."/>
            <person name="Stolte C."/>
            <person name="Sykes S."/>
            <person name="Wortman J."/>
            <person name="Nusbaum C."/>
            <person name="Birren B."/>
        </authorList>
    </citation>
    <scope>NUCLEOTIDE SEQUENCE [LARGE SCALE GENOMIC DNA]</scope>
    <source>
        <strain evidence="1 2">CL02T12C19</strain>
    </source>
</reference>
<keyword evidence="2" id="KW-1185">Reference proteome</keyword>
<evidence type="ECO:0000313" key="2">
    <source>
        <dbReference type="Proteomes" id="UP000003741"/>
    </source>
</evidence>
<dbReference type="InterPro" id="IPR029044">
    <property type="entry name" value="Nucleotide-diphossugar_trans"/>
</dbReference>
<sequence length="31" mass="3507">MEMLISIITVVLNREATVEDTLRSVLAQTYP</sequence>
<feature type="non-terminal residue" evidence="1">
    <location>
        <position position="31"/>
    </location>
</feature>
<name>I9FN60_9BACE</name>
<comment type="caution">
    <text evidence="1">The sequence shown here is derived from an EMBL/GenBank/DDBJ whole genome shotgun (WGS) entry which is preliminary data.</text>
</comment>
<dbReference type="EMBL" id="AGXG01000028">
    <property type="protein sequence ID" value="EIY35034.1"/>
    <property type="molecule type" value="Genomic_DNA"/>
</dbReference>
<organism evidence="1 2">
    <name type="scientific">Bacteroides cellulosilyticus CL02T12C19</name>
    <dbReference type="NCBI Taxonomy" id="997874"/>
    <lineage>
        <taxon>Bacteria</taxon>
        <taxon>Pseudomonadati</taxon>
        <taxon>Bacteroidota</taxon>
        <taxon>Bacteroidia</taxon>
        <taxon>Bacteroidales</taxon>
        <taxon>Bacteroidaceae</taxon>
        <taxon>Bacteroides</taxon>
    </lineage>
</organism>
<evidence type="ECO:0000313" key="1">
    <source>
        <dbReference type="EMBL" id="EIY35034.1"/>
    </source>
</evidence>
<dbReference type="HOGENOM" id="CLU_3400361_0_0_10"/>
<gene>
    <name evidence="1" type="ORF">HMPREF1062_01402</name>
</gene>
<accession>I9FN60</accession>